<feature type="binding site" evidence="9">
    <location>
        <position position="128"/>
    </location>
    <ligand>
        <name>substrate</name>
    </ligand>
</feature>
<dbReference type="PANTHER" id="PTHR42891:SF1">
    <property type="entry name" value="D-GLYCERO-BETA-D-MANNO-HEPTOSE-1,7-BISPHOSPHATE 7-PHOSPHATASE"/>
    <property type="match status" value="1"/>
</dbReference>
<dbReference type="InterPro" id="IPR036412">
    <property type="entry name" value="HAD-like_sf"/>
</dbReference>
<keyword evidence="13" id="KW-1185">Reference proteome</keyword>
<dbReference type="InterPro" id="IPR006543">
    <property type="entry name" value="Histidinol-phos"/>
</dbReference>
<comment type="similarity">
    <text evidence="7">Belongs to the gmhB family.</text>
</comment>
<feature type="binding site" evidence="11">
    <location>
        <position position="92"/>
    </location>
    <ligand>
        <name>Zn(2+)</name>
        <dbReference type="ChEBI" id="CHEBI:29105"/>
    </ligand>
</feature>
<evidence type="ECO:0000256" key="11">
    <source>
        <dbReference type="PIRSR" id="PIRSR004682-4"/>
    </source>
</evidence>
<feature type="binding site" evidence="11">
    <location>
        <position position="11"/>
    </location>
    <ligand>
        <name>Mg(2+)</name>
        <dbReference type="ChEBI" id="CHEBI:18420"/>
    </ligand>
</feature>
<dbReference type="CDD" id="cd07503">
    <property type="entry name" value="HAD_HisB-N"/>
    <property type="match status" value="1"/>
</dbReference>
<keyword evidence="11" id="KW-0862">Zinc</keyword>
<feature type="binding site" evidence="11">
    <location>
        <position position="128"/>
    </location>
    <ligand>
        <name>Mg(2+)</name>
        <dbReference type="ChEBI" id="CHEBI:18420"/>
    </ligand>
</feature>
<feature type="binding site" evidence="11">
    <location>
        <position position="100"/>
    </location>
    <ligand>
        <name>Zn(2+)</name>
        <dbReference type="ChEBI" id="CHEBI:29105"/>
    </ligand>
</feature>
<evidence type="ECO:0000256" key="5">
    <source>
        <dbReference type="ARBA" id="ARBA00023277"/>
    </source>
</evidence>
<evidence type="ECO:0000256" key="3">
    <source>
        <dbReference type="ARBA" id="ARBA00022723"/>
    </source>
</evidence>
<evidence type="ECO:0000313" key="12">
    <source>
        <dbReference type="EMBL" id="MBB4099949.1"/>
    </source>
</evidence>
<feature type="binding site" evidence="11">
    <location>
        <position position="127"/>
    </location>
    <ligand>
        <name>Mg(2+)</name>
        <dbReference type="ChEBI" id="CHEBI:18420"/>
    </ligand>
</feature>
<dbReference type="GO" id="GO:0005737">
    <property type="term" value="C:cytoplasm"/>
    <property type="evidence" value="ECO:0007669"/>
    <property type="project" value="UniProtKB-SubCell"/>
</dbReference>
<dbReference type="InterPro" id="IPR023214">
    <property type="entry name" value="HAD_sf"/>
</dbReference>
<evidence type="ECO:0000256" key="2">
    <source>
        <dbReference type="ARBA" id="ARBA00022490"/>
    </source>
</evidence>
<dbReference type="RefSeq" id="WP_183999295.1">
    <property type="nucleotide sequence ID" value="NZ_JACIEH010000003.1"/>
</dbReference>
<keyword evidence="4 7" id="KW-0378">Hydrolase</keyword>
<dbReference type="EC" id="3.1.3.-" evidence="7"/>
<name>A0A7W6NX93_9SPHN</name>
<comment type="subcellular location">
    <subcellularLocation>
        <location evidence="1 7">Cytoplasm</location>
    </subcellularLocation>
</comment>
<feature type="site" description="Contributes to substrate recognition" evidence="10">
    <location>
        <position position="101"/>
    </location>
</feature>
<feature type="binding site" evidence="9">
    <location>
        <begin position="9"/>
        <end position="11"/>
    </location>
    <ligand>
        <name>substrate</name>
    </ligand>
</feature>
<dbReference type="PANTHER" id="PTHR42891">
    <property type="entry name" value="D-GLYCERO-BETA-D-MANNO-HEPTOSE-1,7-BISPHOSPHATE 7-PHOSPHATASE"/>
    <property type="match status" value="1"/>
</dbReference>
<evidence type="ECO:0000256" key="9">
    <source>
        <dbReference type="PIRSR" id="PIRSR004682-2"/>
    </source>
</evidence>
<comment type="cofactor">
    <cofactor evidence="11">
        <name>Zn(2+)</name>
        <dbReference type="ChEBI" id="CHEBI:29105"/>
    </cofactor>
</comment>
<accession>A0A7W6NX93</accession>
<organism evidence="12 13">
    <name type="scientific">Sphingomonas kyeonggiensis</name>
    <dbReference type="NCBI Taxonomy" id="1268553"/>
    <lineage>
        <taxon>Bacteria</taxon>
        <taxon>Pseudomonadati</taxon>
        <taxon>Pseudomonadota</taxon>
        <taxon>Alphaproteobacteria</taxon>
        <taxon>Sphingomonadales</taxon>
        <taxon>Sphingomonadaceae</taxon>
        <taxon>Sphingomonas</taxon>
    </lineage>
</organism>
<keyword evidence="3 11" id="KW-0479">Metal-binding</keyword>
<evidence type="ECO:0000256" key="10">
    <source>
        <dbReference type="PIRSR" id="PIRSR004682-3"/>
    </source>
</evidence>
<keyword evidence="11" id="KW-0460">Magnesium</keyword>
<feature type="binding site" evidence="9">
    <location>
        <begin position="101"/>
        <end position="102"/>
    </location>
    <ligand>
        <name>substrate</name>
    </ligand>
</feature>
<dbReference type="InterPro" id="IPR004446">
    <property type="entry name" value="Heptose_bisP_phosphatase"/>
</dbReference>
<feature type="active site" description="Nucleophile" evidence="8">
    <location>
        <position position="11"/>
    </location>
</feature>
<feature type="site" description="Stabilizes the phosphoryl group" evidence="10">
    <location>
        <position position="51"/>
    </location>
</feature>
<feature type="binding site" evidence="9">
    <location>
        <begin position="51"/>
        <end position="54"/>
    </location>
    <ligand>
        <name>substrate</name>
    </ligand>
</feature>
<dbReference type="GO" id="GO:0046872">
    <property type="term" value="F:metal ion binding"/>
    <property type="evidence" value="ECO:0007669"/>
    <property type="project" value="UniProtKB-KW"/>
</dbReference>
<evidence type="ECO:0000256" key="6">
    <source>
        <dbReference type="ARBA" id="ARBA00031828"/>
    </source>
</evidence>
<reference evidence="12 13" key="1">
    <citation type="submission" date="2020-08" db="EMBL/GenBank/DDBJ databases">
        <title>Genomic Encyclopedia of Type Strains, Phase IV (KMG-IV): sequencing the most valuable type-strain genomes for metagenomic binning, comparative biology and taxonomic classification.</title>
        <authorList>
            <person name="Goeker M."/>
        </authorList>
    </citation>
    <scope>NUCLEOTIDE SEQUENCE [LARGE SCALE GENOMIC DNA]</scope>
    <source>
        <strain evidence="12 13">DSM 101806</strain>
    </source>
</reference>
<dbReference type="GO" id="GO:0016791">
    <property type="term" value="F:phosphatase activity"/>
    <property type="evidence" value="ECO:0007669"/>
    <property type="project" value="InterPro"/>
</dbReference>
<keyword evidence="2 7" id="KW-0963">Cytoplasm</keyword>
<proteinExistence type="inferred from homology"/>
<dbReference type="NCBIfam" id="TIGR01662">
    <property type="entry name" value="HAD-SF-IIIA"/>
    <property type="match status" value="1"/>
</dbReference>
<dbReference type="Pfam" id="PF13242">
    <property type="entry name" value="Hydrolase_like"/>
    <property type="match status" value="1"/>
</dbReference>
<dbReference type="GO" id="GO:0005975">
    <property type="term" value="P:carbohydrate metabolic process"/>
    <property type="evidence" value="ECO:0007669"/>
    <property type="project" value="InterPro"/>
</dbReference>
<evidence type="ECO:0000256" key="1">
    <source>
        <dbReference type="ARBA" id="ARBA00004496"/>
    </source>
</evidence>
<feature type="binding site" evidence="11">
    <location>
        <position position="98"/>
    </location>
    <ligand>
        <name>Zn(2+)</name>
        <dbReference type="ChEBI" id="CHEBI:29105"/>
    </ligand>
</feature>
<feature type="active site" description="Nucleophile" evidence="8">
    <location>
        <position position="9"/>
    </location>
</feature>
<dbReference type="InterPro" id="IPR006549">
    <property type="entry name" value="HAD-SF_hydro_IIIA"/>
</dbReference>
<gene>
    <name evidence="12" type="ORF">GGR46_003521</name>
</gene>
<dbReference type="PIRSF" id="PIRSF004682">
    <property type="entry name" value="GmhB"/>
    <property type="match status" value="1"/>
</dbReference>
<dbReference type="Gene3D" id="3.40.50.1000">
    <property type="entry name" value="HAD superfamily/HAD-like"/>
    <property type="match status" value="1"/>
</dbReference>
<comment type="caution">
    <text evidence="12">The sequence shown here is derived from an EMBL/GenBank/DDBJ whole genome shotgun (WGS) entry which is preliminary data.</text>
</comment>
<comment type="cofactor">
    <cofactor evidence="11">
        <name>Mg(2+)</name>
        <dbReference type="ChEBI" id="CHEBI:18420"/>
    </cofactor>
</comment>
<protein>
    <recommendedName>
        <fullName evidence="6 7">D,D-heptose 1,7-bisphosphate phosphatase</fullName>
        <ecNumber evidence="7">3.1.3.-</ecNumber>
    </recommendedName>
</protein>
<feature type="binding site" evidence="11">
    <location>
        <position position="90"/>
    </location>
    <ligand>
        <name>Zn(2+)</name>
        <dbReference type="ChEBI" id="CHEBI:29105"/>
    </ligand>
</feature>
<dbReference type="SUPFAM" id="SSF56784">
    <property type="entry name" value="HAD-like"/>
    <property type="match status" value="1"/>
</dbReference>
<sequence>MPKKVAFLDRDGVINVDIGYLHRVEDLAYLPNALAGAARLVDLGYALVVTTNQSGIGRGFYDAAAFETLMHRIGADFARNGAPLLAVYHCPHLPEAGCSCRKPSPGMLLQAAREQDIDLAASVMIGDKMSDLEAARAAGVGRGILIGSQGIEQLGSNETAVPDLVAAADWMEARDGHQIGAMDALKQLRD</sequence>
<dbReference type="NCBIfam" id="TIGR01656">
    <property type="entry name" value="Histidinol-ppas"/>
    <property type="match status" value="1"/>
</dbReference>
<evidence type="ECO:0000256" key="8">
    <source>
        <dbReference type="PIRSR" id="PIRSR004682-1"/>
    </source>
</evidence>
<dbReference type="Proteomes" id="UP000557392">
    <property type="component" value="Unassembled WGS sequence"/>
</dbReference>
<evidence type="ECO:0000256" key="7">
    <source>
        <dbReference type="PIRNR" id="PIRNR004682"/>
    </source>
</evidence>
<evidence type="ECO:0000256" key="4">
    <source>
        <dbReference type="ARBA" id="ARBA00022801"/>
    </source>
</evidence>
<keyword evidence="5 7" id="KW-0119">Carbohydrate metabolism</keyword>
<feature type="site" description="Stabilizes the phosphoryl group" evidence="10">
    <location>
        <position position="102"/>
    </location>
</feature>
<dbReference type="EMBL" id="JACIEH010000003">
    <property type="protein sequence ID" value="MBB4099949.1"/>
    <property type="molecule type" value="Genomic_DNA"/>
</dbReference>
<evidence type="ECO:0000313" key="13">
    <source>
        <dbReference type="Proteomes" id="UP000557392"/>
    </source>
</evidence>
<feature type="binding site" evidence="11">
    <location>
        <position position="9"/>
    </location>
    <ligand>
        <name>Mg(2+)</name>
        <dbReference type="ChEBI" id="CHEBI:18420"/>
    </ligand>
</feature>
<feature type="binding site" evidence="9">
    <location>
        <begin position="17"/>
        <end position="20"/>
    </location>
    <ligand>
        <name>substrate</name>
    </ligand>
</feature>
<dbReference type="AlphaFoldDB" id="A0A7W6NX93"/>